<comment type="subunit">
    <text evidence="5">Part of the RNA polymerase complex.</text>
</comment>
<dbReference type="Proteomes" id="UP000077245">
    <property type="component" value="Unassembled WGS sequence"/>
</dbReference>
<feature type="domain" description="RNA polymerase subunit H/Rpb5 C-terminal" evidence="6">
    <location>
        <begin position="5"/>
        <end position="75"/>
    </location>
</feature>
<evidence type="ECO:0000256" key="3">
    <source>
        <dbReference type="ARBA" id="ARBA00023163"/>
    </source>
</evidence>
<keyword evidence="5" id="KW-0963">Cytoplasm</keyword>
<dbReference type="GO" id="GO:0003677">
    <property type="term" value="F:DNA binding"/>
    <property type="evidence" value="ECO:0007669"/>
    <property type="project" value="InterPro"/>
</dbReference>
<dbReference type="AlphaFoldDB" id="A0A165ZAH7"/>
<organism evidence="7 8">
    <name type="scientific">Methanobrevibacter curvatus</name>
    <dbReference type="NCBI Taxonomy" id="49547"/>
    <lineage>
        <taxon>Archaea</taxon>
        <taxon>Methanobacteriati</taxon>
        <taxon>Methanobacteriota</taxon>
        <taxon>Methanomada group</taxon>
        <taxon>Methanobacteria</taxon>
        <taxon>Methanobacteriales</taxon>
        <taxon>Methanobacteriaceae</taxon>
        <taxon>Methanobrevibacter</taxon>
    </lineage>
</organism>
<keyword evidence="3 5" id="KW-0804">Transcription</keyword>
<comment type="similarity">
    <text evidence="4 5">Belongs to the archaeal Rpo5/eukaryotic RPB5 RNA polymerase subunit family.</text>
</comment>
<dbReference type="Pfam" id="PF01191">
    <property type="entry name" value="RNA_pol_Rpb5_C"/>
    <property type="match status" value="1"/>
</dbReference>
<dbReference type="InterPro" id="IPR020608">
    <property type="entry name" value="RNA_pol_subH/Rpb5_CS"/>
</dbReference>
<comment type="caution">
    <text evidence="7">The sequence shown here is derived from an EMBL/GenBank/DDBJ whole genome shotgun (WGS) entry which is preliminary data.</text>
</comment>
<keyword evidence="8" id="KW-1185">Reference proteome</keyword>
<dbReference type="GO" id="GO:0005737">
    <property type="term" value="C:cytoplasm"/>
    <property type="evidence" value="ECO:0007669"/>
    <property type="project" value="UniProtKB-SubCell"/>
</dbReference>
<proteinExistence type="inferred from homology"/>
<gene>
    <name evidence="5" type="primary">rpo5</name>
    <name evidence="5" type="synonym">rpoH</name>
    <name evidence="7" type="ORF">MBCUR_17620</name>
</gene>
<dbReference type="HAMAP" id="MF_00025">
    <property type="entry name" value="RNApol_Rpo5_RPB5"/>
    <property type="match status" value="1"/>
</dbReference>
<dbReference type="Gene3D" id="3.90.940.20">
    <property type="entry name" value="RPB5-like RNA polymerase subunit"/>
    <property type="match status" value="1"/>
</dbReference>
<evidence type="ECO:0000313" key="7">
    <source>
        <dbReference type="EMBL" id="KZX10471.1"/>
    </source>
</evidence>
<dbReference type="EMBL" id="LWMV01000212">
    <property type="protein sequence ID" value="KZX10471.1"/>
    <property type="molecule type" value="Genomic_DNA"/>
</dbReference>
<dbReference type="PANTHER" id="PTHR10535">
    <property type="entry name" value="DNA-DIRECTED RNA POLYMERASES I, II, AND III SUBUNIT RPABC1"/>
    <property type="match status" value="1"/>
</dbReference>
<dbReference type="EC" id="2.7.7.6" evidence="5"/>
<dbReference type="PROSITE" id="PS01110">
    <property type="entry name" value="RNA_POL_H_23KD"/>
    <property type="match status" value="1"/>
</dbReference>
<evidence type="ECO:0000313" key="8">
    <source>
        <dbReference type="Proteomes" id="UP000077245"/>
    </source>
</evidence>
<accession>A0A165ZAH7</accession>
<evidence type="ECO:0000256" key="1">
    <source>
        <dbReference type="ARBA" id="ARBA00022478"/>
    </source>
</evidence>
<reference evidence="7 8" key="1">
    <citation type="submission" date="2016-04" db="EMBL/GenBank/DDBJ databases">
        <title>Genome sequence of Methanobrevibacter curvatus DSM 11111.</title>
        <authorList>
            <person name="Poehlein A."/>
            <person name="Seedorf H."/>
            <person name="Daniel R."/>
        </authorList>
    </citation>
    <scope>NUCLEOTIDE SEQUENCE [LARGE SCALE GENOMIC DNA]</scope>
    <source>
        <strain evidence="7 8">DSM 11111</strain>
    </source>
</reference>
<dbReference type="GO" id="GO:0042797">
    <property type="term" value="P:tRNA transcription by RNA polymerase III"/>
    <property type="evidence" value="ECO:0007669"/>
    <property type="project" value="TreeGrafter"/>
</dbReference>
<comment type="function">
    <text evidence="5">DNA-dependent RNA polymerase (RNAP) catalyzes the transcription of DNA into RNA using the four ribonucleoside triphosphates as substrates.</text>
</comment>
<dbReference type="GO" id="GO:0003899">
    <property type="term" value="F:DNA-directed RNA polymerase activity"/>
    <property type="evidence" value="ECO:0007669"/>
    <property type="project" value="UniProtKB-UniRule"/>
</dbReference>
<dbReference type="PANTHER" id="PTHR10535:SF0">
    <property type="entry name" value="DNA-DIRECTED RNA POLYMERASES I, II, AND III SUBUNIT RPABC1"/>
    <property type="match status" value="1"/>
</dbReference>
<dbReference type="SUPFAM" id="SSF55287">
    <property type="entry name" value="RPB5-like RNA polymerase subunit"/>
    <property type="match status" value="1"/>
</dbReference>
<comment type="catalytic activity">
    <reaction evidence="5">
        <text>RNA(n) + a ribonucleoside 5'-triphosphate = RNA(n+1) + diphosphate</text>
        <dbReference type="Rhea" id="RHEA:21248"/>
        <dbReference type="Rhea" id="RHEA-COMP:14527"/>
        <dbReference type="Rhea" id="RHEA-COMP:17342"/>
        <dbReference type="ChEBI" id="CHEBI:33019"/>
        <dbReference type="ChEBI" id="CHEBI:61557"/>
        <dbReference type="ChEBI" id="CHEBI:140395"/>
        <dbReference type="EC" id="2.7.7.6"/>
    </reaction>
</comment>
<evidence type="ECO:0000256" key="4">
    <source>
        <dbReference type="ARBA" id="ARBA00025765"/>
    </source>
</evidence>
<evidence type="ECO:0000259" key="6">
    <source>
        <dbReference type="Pfam" id="PF01191"/>
    </source>
</evidence>
<dbReference type="STRING" id="49547.MBCUR_17620"/>
<name>A0A165ZAH7_9EURY</name>
<keyword evidence="1 5" id="KW-0240">DNA-directed RNA polymerase</keyword>
<sequence length="77" mass="8668">MSEGILVHELVPKHVILENSEIKKIFKDLDFHQDQLPKIKVEDPIAKAIGAEVGNVLEITRESETAGTFVTYRLVEP</sequence>
<dbReference type="PATRIC" id="fig|49547.3.peg.1868"/>
<comment type="subcellular location">
    <subcellularLocation>
        <location evidence="5">Cytoplasm</location>
    </subcellularLocation>
</comment>
<dbReference type="InterPro" id="IPR014381">
    <property type="entry name" value="Arch_Rpo5/euc_Rpb5"/>
</dbReference>
<keyword evidence="2 5" id="KW-0548">Nucleotidyltransferase</keyword>
<evidence type="ECO:0000256" key="2">
    <source>
        <dbReference type="ARBA" id="ARBA00022695"/>
    </source>
</evidence>
<dbReference type="GO" id="GO:0006366">
    <property type="term" value="P:transcription by RNA polymerase II"/>
    <property type="evidence" value="ECO:0007669"/>
    <property type="project" value="TreeGrafter"/>
</dbReference>
<dbReference type="OrthoDB" id="30537at2157"/>
<evidence type="ECO:0000256" key="5">
    <source>
        <dbReference type="HAMAP-Rule" id="MF_00025"/>
    </source>
</evidence>
<protein>
    <recommendedName>
        <fullName evidence="5">DNA-directed RNA polymerase subunit Rpo5</fullName>
        <ecNumber evidence="5">2.7.7.6</ecNumber>
    </recommendedName>
    <alternativeName>
        <fullName evidence="5">DNA-directed RNA polymerase subunit H</fullName>
    </alternativeName>
</protein>
<dbReference type="GO" id="GO:0000428">
    <property type="term" value="C:DNA-directed RNA polymerase complex"/>
    <property type="evidence" value="ECO:0007669"/>
    <property type="project" value="UniProtKB-KW"/>
</dbReference>
<dbReference type="GO" id="GO:0006362">
    <property type="term" value="P:transcription elongation by RNA polymerase I"/>
    <property type="evidence" value="ECO:0007669"/>
    <property type="project" value="TreeGrafter"/>
</dbReference>
<dbReference type="InterPro" id="IPR035913">
    <property type="entry name" value="RPB5-like_sf"/>
</dbReference>
<dbReference type="InterPro" id="IPR000783">
    <property type="entry name" value="RNA_pol_subH/Rpb5_C"/>
</dbReference>
<keyword evidence="5" id="KW-0808">Transferase</keyword>
<dbReference type="NCBIfam" id="NF007129">
    <property type="entry name" value="PRK09570.1"/>
    <property type="match status" value="1"/>
</dbReference>